<dbReference type="AlphaFoldDB" id="A0AAV7RDY1"/>
<reference evidence="1" key="1">
    <citation type="journal article" date="2022" name="bioRxiv">
        <title>Sequencing and chromosome-scale assembly of the giantPleurodeles waltlgenome.</title>
        <authorList>
            <person name="Brown T."/>
            <person name="Elewa A."/>
            <person name="Iarovenko S."/>
            <person name="Subramanian E."/>
            <person name="Araus A.J."/>
            <person name="Petzold A."/>
            <person name="Susuki M."/>
            <person name="Suzuki K.-i.T."/>
            <person name="Hayashi T."/>
            <person name="Toyoda A."/>
            <person name="Oliveira C."/>
            <person name="Osipova E."/>
            <person name="Leigh N.D."/>
            <person name="Simon A."/>
            <person name="Yun M.H."/>
        </authorList>
    </citation>
    <scope>NUCLEOTIDE SEQUENCE</scope>
    <source>
        <strain evidence="1">20211129_DDA</strain>
        <tissue evidence="1">Liver</tissue>
    </source>
</reference>
<name>A0AAV7RDY1_PLEWA</name>
<sequence>MLTAGSLTATAGLCQQCLSPCPLRAFSAASPHEAARHRPGPCAPQQRQQLGLTHHFVAAPSMGASRYAPAIPSAAQWWNHHLGSAVPTAAAPPKARRHHVATQRTPHRPRLTWVCSPVLRLRCPPPVPNPLRGLRPLQIALRLRIQGHRPARYII</sequence>
<gene>
    <name evidence="1" type="ORF">NDU88_003791</name>
</gene>
<comment type="caution">
    <text evidence="1">The sequence shown here is derived from an EMBL/GenBank/DDBJ whole genome shotgun (WGS) entry which is preliminary data.</text>
</comment>
<accession>A0AAV7RDY1</accession>
<evidence type="ECO:0000313" key="1">
    <source>
        <dbReference type="EMBL" id="KAJ1151004.1"/>
    </source>
</evidence>
<protein>
    <submittedName>
        <fullName evidence="1">Uncharacterized protein</fullName>
    </submittedName>
</protein>
<dbReference type="Proteomes" id="UP001066276">
    <property type="component" value="Chromosome 5"/>
</dbReference>
<evidence type="ECO:0000313" key="2">
    <source>
        <dbReference type="Proteomes" id="UP001066276"/>
    </source>
</evidence>
<keyword evidence="2" id="KW-1185">Reference proteome</keyword>
<proteinExistence type="predicted"/>
<organism evidence="1 2">
    <name type="scientific">Pleurodeles waltl</name>
    <name type="common">Iberian ribbed newt</name>
    <dbReference type="NCBI Taxonomy" id="8319"/>
    <lineage>
        <taxon>Eukaryota</taxon>
        <taxon>Metazoa</taxon>
        <taxon>Chordata</taxon>
        <taxon>Craniata</taxon>
        <taxon>Vertebrata</taxon>
        <taxon>Euteleostomi</taxon>
        <taxon>Amphibia</taxon>
        <taxon>Batrachia</taxon>
        <taxon>Caudata</taxon>
        <taxon>Salamandroidea</taxon>
        <taxon>Salamandridae</taxon>
        <taxon>Pleurodelinae</taxon>
        <taxon>Pleurodeles</taxon>
    </lineage>
</organism>
<dbReference type="EMBL" id="JANPWB010000009">
    <property type="protein sequence ID" value="KAJ1151004.1"/>
    <property type="molecule type" value="Genomic_DNA"/>
</dbReference>